<keyword evidence="2" id="KW-1185">Reference proteome</keyword>
<evidence type="ECO:0000313" key="2">
    <source>
        <dbReference type="Proteomes" id="UP000499080"/>
    </source>
</evidence>
<sequence>PPENRAFLGGYGMNWTLPTWVVIYPTTPTNAVNFPKGARKWVVVGKDKWILYELISEAISESQLPSKEVNRLRPTFIAVKGRYLDCPGPSRSV</sequence>
<feature type="non-terminal residue" evidence="1">
    <location>
        <position position="1"/>
    </location>
</feature>
<gene>
    <name evidence="1" type="ORF">AVEN_219101_1</name>
</gene>
<proteinExistence type="predicted"/>
<protein>
    <submittedName>
        <fullName evidence="1">Uncharacterized protein</fullName>
    </submittedName>
</protein>
<comment type="caution">
    <text evidence="1">The sequence shown here is derived from an EMBL/GenBank/DDBJ whole genome shotgun (WGS) entry which is preliminary data.</text>
</comment>
<dbReference type="AlphaFoldDB" id="A0A4Y2U2C5"/>
<dbReference type="Proteomes" id="UP000499080">
    <property type="component" value="Unassembled WGS sequence"/>
</dbReference>
<organism evidence="1 2">
    <name type="scientific">Araneus ventricosus</name>
    <name type="common">Orbweaver spider</name>
    <name type="synonym">Epeira ventricosa</name>
    <dbReference type="NCBI Taxonomy" id="182803"/>
    <lineage>
        <taxon>Eukaryota</taxon>
        <taxon>Metazoa</taxon>
        <taxon>Ecdysozoa</taxon>
        <taxon>Arthropoda</taxon>
        <taxon>Chelicerata</taxon>
        <taxon>Arachnida</taxon>
        <taxon>Araneae</taxon>
        <taxon>Araneomorphae</taxon>
        <taxon>Entelegynae</taxon>
        <taxon>Araneoidea</taxon>
        <taxon>Araneidae</taxon>
        <taxon>Araneus</taxon>
    </lineage>
</organism>
<dbReference type="EMBL" id="BGPR01032325">
    <property type="protein sequence ID" value="GBO05820.1"/>
    <property type="molecule type" value="Genomic_DNA"/>
</dbReference>
<name>A0A4Y2U2C5_ARAVE</name>
<reference evidence="1 2" key="1">
    <citation type="journal article" date="2019" name="Sci. Rep.">
        <title>Orb-weaving spider Araneus ventricosus genome elucidates the spidroin gene catalogue.</title>
        <authorList>
            <person name="Kono N."/>
            <person name="Nakamura H."/>
            <person name="Ohtoshi R."/>
            <person name="Moran D.A.P."/>
            <person name="Shinohara A."/>
            <person name="Yoshida Y."/>
            <person name="Fujiwara M."/>
            <person name="Mori M."/>
            <person name="Tomita M."/>
            <person name="Arakawa K."/>
        </authorList>
    </citation>
    <scope>NUCLEOTIDE SEQUENCE [LARGE SCALE GENOMIC DNA]</scope>
</reference>
<evidence type="ECO:0000313" key="1">
    <source>
        <dbReference type="EMBL" id="GBO05820.1"/>
    </source>
</evidence>
<accession>A0A4Y2U2C5</accession>